<sequence length="82" mass="8726">MDLFAGTLICLTGVTNLSNSKAEFSTADISIFTAWFTADVTPSEIHRIGHDVASHEGNGEGEDRGELHFVVLVKSSSCAIEA</sequence>
<dbReference type="RefSeq" id="XP_040637730.1">
    <property type="nucleotide sequence ID" value="XM_040782217.1"/>
</dbReference>
<evidence type="ECO:0000313" key="2">
    <source>
        <dbReference type="Proteomes" id="UP000019804"/>
    </source>
</evidence>
<organism evidence="1 2">
    <name type="scientific">Aspergillus ruber (strain CBS 135680)</name>
    <dbReference type="NCBI Taxonomy" id="1388766"/>
    <lineage>
        <taxon>Eukaryota</taxon>
        <taxon>Fungi</taxon>
        <taxon>Dikarya</taxon>
        <taxon>Ascomycota</taxon>
        <taxon>Pezizomycotina</taxon>
        <taxon>Eurotiomycetes</taxon>
        <taxon>Eurotiomycetidae</taxon>
        <taxon>Eurotiales</taxon>
        <taxon>Aspergillaceae</taxon>
        <taxon>Aspergillus</taxon>
        <taxon>Aspergillus subgen. Aspergillus</taxon>
    </lineage>
</organism>
<proteinExistence type="predicted"/>
<dbReference type="GeneID" id="63697341"/>
<evidence type="ECO:0000313" key="1">
    <source>
        <dbReference type="EMBL" id="EYE94042.1"/>
    </source>
</evidence>
<gene>
    <name evidence="1" type="ORF">EURHEDRAFT_413652</name>
</gene>
<dbReference type="AlphaFoldDB" id="A0A017SAW5"/>
<accession>A0A017SAW5</accession>
<dbReference type="Proteomes" id="UP000019804">
    <property type="component" value="Unassembled WGS sequence"/>
</dbReference>
<protein>
    <submittedName>
        <fullName evidence="1">Uncharacterized protein</fullName>
    </submittedName>
</protein>
<reference evidence="2" key="1">
    <citation type="journal article" date="2014" name="Nat. Commun.">
        <title>Genomic adaptations of the halophilic Dead Sea filamentous fungus Eurotium rubrum.</title>
        <authorList>
            <person name="Kis-Papo T."/>
            <person name="Weig A.R."/>
            <person name="Riley R."/>
            <person name="Persoh D."/>
            <person name="Salamov A."/>
            <person name="Sun H."/>
            <person name="Lipzen A."/>
            <person name="Wasser S.P."/>
            <person name="Rambold G."/>
            <person name="Grigoriev I.V."/>
            <person name="Nevo E."/>
        </authorList>
    </citation>
    <scope>NUCLEOTIDE SEQUENCE [LARGE SCALE GENOMIC DNA]</scope>
    <source>
        <strain evidence="2">CBS 135680</strain>
    </source>
</reference>
<dbReference type="EMBL" id="KK088428">
    <property type="protein sequence ID" value="EYE94042.1"/>
    <property type="molecule type" value="Genomic_DNA"/>
</dbReference>
<name>A0A017SAW5_ASPRC</name>
<keyword evidence="2" id="KW-1185">Reference proteome</keyword>
<dbReference type="HOGENOM" id="CLU_2557896_0_0_1"/>